<organism evidence="2 3">
    <name type="scientific">Botrytis deweyae</name>
    <dbReference type="NCBI Taxonomy" id="2478750"/>
    <lineage>
        <taxon>Eukaryota</taxon>
        <taxon>Fungi</taxon>
        <taxon>Dikarya</taxon>
        <taxon>Ascomycota</taxon>
        <taxon>Pezizomycotina</taxon>
        <taxon>Leotiomycetes</taxon>
        <taxon>Helotiales</taxon>
        <taxon>Sclerotiniaceae</taxon>
        <taxon>Botrytis</taxon>
    </lineage>
</organism>
<comment type="caution">
    <text evidence="2">The sequence shown here is derived from an EMBL/GenBank/DDBJ whole genome shotgun (WGS) entry which is preliminary data.</text>
</comment>
<evidence type="ECO:0000313" key="3">
    <source>
        <dbReference type="Proteomes" id="UP000783213"/>
    </source>
</evidence>
<evidence type="ECO:0000256" key="1">
    <source>
        <dbReference type="SAM" id="MobiDB-lite"/>
    </source>
</evidence>
<dbReference type="EMBL" id="RCSX01000033">
    <property type="protein sequence ID" value="KAF7917660.1"/>
    <property type="molecule type" value="Genomic_DNA"/>
</dbReference>
<protein>
    <submittedName>
        <fullName evidence="2">Uncharacterized protein</fullName>
    </submittedName>
</protein>
<gene>
    <name evidence="2" type="ORF">EAE98_010076</name>
</gene>
<dbReference type="Proteomes" id="UP000783213">
    <property type="component" value="Unassembled WGS sequence"/>
</dbReference>
<keyword evidence="3" id="KW-1185">Reference proteome</keyword>
<proteinExistence type="predicted"/>
<reference evidence="2 3" key="1">
    <citation type="journal article" date="2020" name="Genome Biol. Evol.">
        <title>Comparative genomics of Sclerotiniaceae.</title>
        <authorList>
            <person name="Valero Jimenez C.A."/>
            <person name="Steentjes M."/>
            <person name="Scholten O.E."/>
            <person name="Van Kan J.A.L."/>
        </authorList>
    </citation>
    <scope>NUCLEOTIDE SEQUENCE [LARGE SCALE GENOMIC DNA]</scope>
    <source>
        <strain evidence="2 3">B1</strain>
    </source>
</reference>
<dbReference type="RefSeq" id="XP_038805923.1">
    <property type="nucleotide sequence ID" value="XM_038957697.1"/>
</dbReference>
<evidence type="ECO:0000313" key="2">
    <source>
        <dbReference type="EMBL" id="KAF7917660.1"/>
    </source>
</evidence>
<name>A0ABQ7I9Q6_9HELO</name>
<feature type="region of interest" description="Disordered" evidence="1">
    <location>
        <begin position="1"/>
        <end position="25"/>
    </location>
</feature>
<accession>A0ABQ7I9Q6</accession>
<sequence>MSYLRSDKRKVEPTEQTVPESPTFRPTFDFTTKQQFYKIRQQLDDERSCGFSTYTTSTGTLASQPVLSATGLQVNHPSVCLLSFHR</sequence>
<feature type="compositionally biased region" description="Basic and acidic residues" evidence="1">
    <location>
        <begin position="1"/>
        <end position="13"/>
    </location>
</feature>
<dbReference type="GeneID" id="62236847"/>